<keyword evidence="2" id="KW-0472">Membrane</keyword>
<feature type="region of interest" description="Disordered" evidence="1">
    <location>
        <begin position="1"/>
        <end position="21"/>
    </location>
</feature>
<protein>
    <submittedName>
        <fullName evidence="3">Uncharacterized protein</fullName>
    </submittedName>
</protein>
<sequence>SRFPKSSTVQISRSKSSEDGGFDVNIFCARFPRLWSFSILLYSLLELFLGVYSI</sequence>
<dbReference type="EMBL" id="JACGCM010002208">
    <property type="protein sequence ID" value="KAF6143313.1"/>
    <property type="molecule type" value="Genomic_DNA"/>
</dbReference>
<gene>
    <name evidence="3" type="ORF">GIB67_039096</name>
</gene>
<keyword evidence="2" id="KW-1133">Transmembrane helix</keyword>
<evidence type="ECO:0000256" key="2">
    <source>
        <dbReference type="SAM" id="Phobius"/>
    </source>
</evidence>
<proteinExistence type="predicted"/>
<feature type="compositionally biased region" description="Polar residues" evidence="1">
    <location>
        <begin position="1"/>
        <end position="14"/>
    </location>
</feature>
<evidence type="ECO:0000313" key="3">
    <source>
        <dbReference type="EMBL" id="KAF6143313.1"/>
    </source>
</evidence>
<keyword evidence="2" id="KW-0812">Transmembrane</keyword>
<comment type="caution">
    <text evidence="3">The sequence shown here is derived from an EMBL/GenBank/DDBJ whole genome shotgun (WGS) entry which is preliminary data.</text>
</comment>
<evidence type="ECO:0000256" key="1">
    <source>
        <dbReference type="SAM" id="MobiDB-lite"/>
    </source>
</evidence>
<evidence type="ECO:0000313" key="4">
    <source>
        <dbReference type="Proteomes" id="UP000541444"/>
    </source>
</evidence>
<keyword evidence="4" id="KW-1185">Reference proteome</keyword>
<reference evidence="3 4" key="1">
    <citation type="journal article" date="2020" name="IScience">
        <title>Genome Sequencing of the Endangered Kingdonia uniflora (Circaeasteraceae, Ranunculales) Reveals Potential Mechanisms of Evolutionary Specialization.</title>
        <authorList>
            <person name="Sun Y."/>
            <person name="Deng T."/>
            <person name="Zhang A."/>
            <person name="Moore M.J."/>
            <person name="Landis J.B."/>
            <person name="Lin N."/>
            <person name="Zhang H."/>
            <person name="Zhang X."/>
            <person name="Huang J."/>
            <person name="Zhang X."/>
            <person name="Sun H."/>
            <person name="Wang H."/>
        </authorList>
    </citation>
    <scope>NUCLEOTIDE SEQUENCE [LARGE SCALE GENOMIC DNA]</scope>
    <source>
        <strain evidence="3">TB1705</strain>
        <tissue evidence="3">Leaf</tissue>
    </source>
</reference>
<dbReference type="Proteomes" id="UP000541444">
    <property type="component" value="Unassembled WGS sequence"/>
</dbReference>
<accession>A0A7J7LL32</accession>
<feature type="transmembrane region" description="Helical" evidence="2">
    <location>
        <begin position="34"/>
        <end position="52"/>
    </location>
</feature>
<organism evidence="3 4">
    <name type="scientific">Kingdonia uniflora</name>
    <dbReference type="NCBI Taxonomy" id="39325"/>
    <lineage>
        <taxon>Eukaryota</taxon>
        <taxon>Viridiplantae</taxon>
        <taxon>Streptophyta</taxon>
        <taxon>Embryophyta</taxon>
        <taxon>Tracheophyta</taxon>
        <taxon>Spermatophyta</taxon>
        <taxon>Magnoliopsida</taxon>
        <taxon>Ranunculales</taxon>
        <taxon>Circaeasteraceae</taxon>
        <taxon>Kingdonia</taxon>
    </lineage>
</organism>
<name>A0A7J7LL32_9MAGN</name>
<dbReference type="AlphaFoldDB" id="A0A7J7LL32"/>
<feature type="non-terminal residue" evidence="3">
    <location>
        <position position="1"/>
    </location>
</feature>